<evidence type="ECO:0000256" key="1">
    <source>
        <dbReference type="SAM" id="MobiDB-lite"/>
    </source>
</evidence>
<protein>
    <submittedName>
        <fullName evidence="2">Uncharacterized protein</fullName>
    </submittedName>
</protein>
<sequence>MRERGDDNLVLEVLERKGRSRCSKNHKLKNRNSKNEELEERQWRKGRFRKEMLPRGWHRR</sequence>
<proteinExistence type="predicted"/>
<feature type="region of interest" description="Disordered" evidence="1">
    <location>
        <begin position="22"/>
        <end position="41"/>
    </location>
</feature>
<accession>A0A0A9D4U8</accession>
<dbReference type="AlphaFoldDB" id="A0A0A9D4U8"/>
<feature type="compositionally biased region" description="Basic residues" evidence="1">
    <location>
        <begin position="22"/>
        <end position="32"/>
    </location>
</feature>
<reference evidence="2" key="2">
    <citation type="journal article" date="2015" name="Data Brief">
        <title>Shoot transcriptome of the giant reed, Arundo donax.</title>
        <authorList>
            <person name="Barrero R.A."/>
            <person name="Guerrero F.D."/>
            <person name="Moolhuijzen P."/>
            <person name="Goolsby J.A."/>
            <person name="Tidwell J."/>
            <person name="Bellgard S.E."/>
            <person name="Bellgard M.I."/>
        </authorList>
    </citation>
    <scope>NUCLEOTIDE SEQUENCE</scope>
    <source>
        <tissue evidence="2">Shoot tissue taken approximately 20 cm above the soil surface</tissue>
    </source>
</reference>
<evidence type="ECO:0000313" key="2">
    <source>
        <dbReference type="EMBL" id="JAD82861.1"/>
    </source>
</evidence>
<reference evidence="2" key="1">
    <citation type="submission" date="2014-09" db="EMBL/GenBank/DDBJ databases">
        <authorList>
            <person name="Magalhaes I.L.F."/>
            <person name="Oliveira U."/>
            <person name="Santos F.R."/>
            <person name="Vidigal T.H.D.A."/>
            <person name="Brescovit A.D."/>
            <person name="Santos A.J."/>
        </authorList>
    </citation>
    <scope>NUCLEOTIDE SEQUENCE</scope>
    <source>
        <tissue evidence="2">Shoot tissue taken approximately 20 cm above the soil surface</tissue>
    </source>
</reference>
<name>A0A0A9D4U8_ARUDO</name>
<dbReference type="EMBL" id="GBRH01215034">
    <property type="protein sequence ID" value="JAD82861.1"/>
    <property type="molecule type" value="Transcribed_RNA"/>
</dbReference>
<organism evidence="2">
    <name type="scientific">Arundo donax</name>
    <name type="common">Giant reed</name>
    <name type="synonym">Donax arundinaceus</name>
    <dbReference type="NCBI Taxonomy" id="35708"/>
    <lineage>
        <taxon>Eukaryota</taxon>
        <taxon>Viridiplantae</taxon>
        <taxon>Streptophyta</taxon>
        <taxon>Embryophyta</taxon>
        <taxon>Tracheophyta</taxon>
        <taxon>Spermatophyta</taxon>
        <taxon>Magnoliopsida</taxon>
        <taxon>Liliopsida</taxon>
        <taxon>Poales</taxon>
        <taxon>Poaceae</taxon>
        <taxon>PACMAD clade</taxon>
        <taxon>Arundinoideae</taxon>
        <taxon>Arundineae</taxon>
        <taxon>Arundo</taxon>
    </lineage>
</organism>